<keyword evidence="3" id="KW-1185">Reference proteome</keyword>
<dbReference type="AlphaFoldDB" id="A0A9N9J0V0"/>
<reference evidence="2" key="1">
    <citation type="submission" date="2021-06" db="EMBL/GenBank/DDBJ databases">
        <authorList>
            <person name="Kallberg Y."/>
            <person name="Tangrot J."/>
            <person name="Rosling A."/>
        </authorList>
    </citation>
    <scope>NUCLEOTIDE SEQUENCE</scope>
    <source>
        <strain evidence="2">MA453B</strain>
    </source>
</reference>
<comment type="caution">
    <text evidence="2">The sequence shown here is derived from an EMBL/GenBank/DDBJ whole genome shotgun (WGS) entry which is preliminary data.</text>
</comment>
<organism evidence="2 3">
    <name type="scientific">Dentiscutata erythropus</name>
    <dbReference type="NCBI Taxonomy" id="1348616"/>
    <lineage>
        <taxon>Eukaryota</taxon>
        <taxon>Fungi</taxon>
        <taxon>Fungi incertae sedis</taxon>
        <taxon>Mucoromycota</taxon>
        <taxon>Glomeromycotina</taxon>
        <taxon>Glomeromycetes</taxon>
        <taxon>Diversisporales</taxon>
        <taxon>Gigasporaceae</taxon>
        <taxon>Dentiscutata</taxon>
    </lineage>
</organism>
<name>A0A9N9J0V0_9GLOM</name>
<gene>
    <name evidence="2" type="ORF">DERYTH_LOCUS17697</name>
</gene>
<evidence type="ECO:0000313" key="2">
    <source>
        <dbReference type="EMBL" id="CAG8759669.1"/>
    </source>
</evidence>
<dbReference type="Proteomes" id="UP000789405">
    <property type="component" value="Unassembled WGS sequence"/>
</dbReference>
<accession>A0A9N9J0V0</accession>
<evidence type="ECO:0000256" key="1">
    <source>
        <dbReference type="SAM" id="MobiDB-lite"/>
    </source>
</evidence>
<evidence type="ECO:0000313" key="3">
    <source>
        <dbReference type="Proteomes" id="UP000789405"/>
    </source>
</evidence>
<sequence>MCNKEISTKVSPGLLNDYNPFIEFYVNNKEISTEVSPGLPDNYNPFIEFHVNNIQRPVLPTSRREQHSQRRQRHDSREINLDINQKYDDTKWEYIFLHSVNYIDKWYPYMNESKSNFS</sequence>
<protein>
    <submittedName>
        <fullName evidence="2">3013_t:CDS:1</fullName>
    </submittedName>
</protein>
<proteinExistence type="predicted"/>
<dbReference type="EMBL" id="CAJVPY010016959">
    <property type="protein sequence ID" value="CAG8759669.1"/>
    <property type="molecule type" value="Genomic_DNA"/>
</dbReference>
<feature type="region of interest" description="Disordered" evidence="1">
    <location>
        <begin position="57"/>
        <end position="76"/>
    </location>
</feature>